<feature type="domain" description="ELMO" evidence="6">
    <location>
        <begin position="238"/>
        <end position="414"/>
    </location>
</feature>
<protein>
    <recommendedName>
        <fullName evidence="6">ELMO domain-containing protein</fullName>
    </recommendedName>
</protein>
<dbReference type="InterPro" id="IPR011989">
    <property type="entry name" value="ARM-like"/>
</dbReference>
<evidence type="ECO:0000256" key="5">
    <source>
        <dbReference type="SAM" id="MobiDB-lite"/>
    </source>
</evidence>
<dbReference type="Proteomes" id="UP000799438">
    <property type="component" value="Unassembled WGS sequence"/>
</dbReference>
<dbReference type="PROSITE" id="PS51335">
    <property type="entry name" value="ELMO"/>
    <property type="match status" value="1"/>
</dbReference>
<keyword evidence="2" id="KW-0581">Phagocytosis</keyword>
<gene>
    <name evidence="7" type="ORF">K452DRAFT_218489</name>
</gene>
<dbReference type="Pfam" id="PF11841">
    <property type="entry name" value="ELMO_ARM"/>
    <property type="match status" value="1"/>
</dbReference>
<dbReference type="GO" id="GO:0005886">
    <property type="term" value="C:plasma membrane"/>
    <property type="evidence" value="ECO:0007669"/>
    <property type="project" value="TreeGrafter"/>
</dbReference>
<dbReference type="InterPro" id="IPR016024">
    <property type="entry name" value="ARM-type_fold"/>
</dbReference>
<dbReference type="Gene3D" id="1.25.10.10">
    <property type="entry name" value="Leucine-rich Repeat Variant"/>
    <property type="match status" value="1"/>
</dbReference>
<dbReference type="InterPro" id="IPR001849">
    <property type="entry name" value="PH_domain"/>
</dbReference>
<dbReference type="InterPro" id="IPR050868">
    <property type="entry name" value="ELMO_domain-containing"/>
</dbReference>
<name>A0A6A6BQY2_9PEZI</name>
<dbReference type="PANTHER" id="PTHR12771">
    <property type="entry name" value="ENGULFMENT AND CELL MOTILITY"/>
    <property type="match status" value="1"/>
</dbReference>
<organism evidence="7 8">
    <name type="scientific">Aplosporella prunicola CBS 121167</name>
    <dbReference type="NCBI Taxonomy" id="1176127"/>
    <lineage>
        <taxon>Eukaryota</taxon>
        <taxon>Fungi</taxon>
        <taxon>Dikarya</taxon>
        <taxon>Ascomycota</taxon>
        <taxon>Pezizomycotina</taxon>
        <taxon>Dothideomycetes</taxon>
        <taxon>Dothideomycetes incertae sedis</taxon>
        <taxon>Botryosphaeriales</taxon>
        <taxon>Aplosporellaceae</taxon>
        <taxon>Aplosporella</taxon>
    </lineage>
</organism>
<dbReference type="InterPro" id="IPR011993">
    <property type="entry name" value="PH-like_dom_sf"/>
</dbReference>
<dbReference type="InterPro" id="IPR024574">
    <property type="entry name" value="ELMO_ARM"/>
</dbReference>
<dbReference type="GO" id="GO:0006915">
    <property type="term" value="P:apoptotic process"/>
    <property type="evidence" value="ECO:0007669"/>
    <property type="project" value="UniProtKB-KW"/>
</dbReference>
<proteinExistence type="predicted"/>
<dbReference type="Gene3D" id="2.30.29.30">
    <property type="entry name" value="Pleckstrin-homology domain (PH domain)/Phosphotyrosine-binding domain (PTB)"/>
    <property type="match status" value="1"/>
</dbReference>
<dbReference type="AlphaFoldDB" id="A0A6A6BQY2"/>
<evidence type="ECO:0000313" key="8">
    <source>
        <dbReference type="Proteomes" id="UP000799438"/>
    </source>
</evidence>
<evidence type="ECO:0000256" key="1">
    <source>
        <dbReference type="ARBA" id="ARBA00022703"/>
    </source>
</evidence>
<dbReference type="Pfam" id="PF04727">
    <property type="entry name" value="ELMO_CED12"/>
    <property type="match status" value="1"/>
</dbReference>
<dbReference type="SUPFAM" id="SSF48371">
    <property type="entry name" value="ARM repeat"/>
    <property type="match status" value="1"/>
</dbReference>
<keyword evidence="3" id="KW-0729">SH3-binding</keyword>
<dbReference type="EMBL" id="ML995475">
    <property type="protein sequence ID" value="KAF2146496.1"/>
    <property type="molecule type" value="Genomic_DNA"/>
</dbReference>
<evidence type="ECO:0000256" key="2">
    <source>
        <dbReference type="ARBA" id="ARBA00022907"/>
    </source>
</evidence>
<dbReference type="Pfam" id="PF16457">
    <property type="entry name" value="PH_12"/>
    <property type="match status" value="1"/>
</dbReference>
<reference evidence="7" key="1">
    <citation type="journal article" date="2020" name="Stud. Mycol.">
        <title>101 Dothideomycetes genomes: a test case for predicting lifestyles and emergence of pathogens.</title>
        <authorList>
            <person name="Haridas S."/>
            <person name="Albert R."/>
            <person name="Binder M."/>
            <person name="Bloem J."/>
            <person name="Labutti K."/>
            <person name="Salamov A."/>
            <person name="Andreopoulos B."/>
            <person name="Baker S."/>
            <person name="Barry K."/>
            <person name="Bills G."/>
            <person name="Bluhm B."/>
            <person name="Cannon C."/>
            <person name="Castanera R."/>
            <person name="Culley D."/>
            <person name="Daum C."/>
            <person name="Ezra D."/>
            <person name="Gonzalez J."/>
            <person name="Henrissat B."/>
            <person name="Kuo A."/>
            <person name="Liang C."/>
            <person name="Lipzen A."/>
            <person name="Lutzoni F."/>
            <person name="Magnuson J."/>
            <person name="Mondo S."/>
            <person name="Nolan M."/>
            <person name="Ohm R."/>
            <person name="Pangilinan J."/>
            <person name="Park H.-J."/>
            <person name="Ramirez L."/>
            <person name="Alfaro M."/>
            <person name="Sun H."/>
            <person name="Tritt A."/>
            <person name="Yoshinaga Y."/>
            <person name="Zwiers L.-H."/>
            <person name="Turgeon B."/>
            <person name="Goodwin S."/>
            <person name="Spatafora J."/>
            <person name="Crous P."/>
            <person name="Grigoriev I."/>
        </authorList>
    </citation>
    <scope>NUCLEOTIDE SEQUENCE</scope>
    <source>
        <strain evidence="7">CBS 121167</strain>
    </source>
</reference>
<dbReference type="OrthoDB" id="28413at2759"/>
<dbReference type="GeneID" id="54293856"/>
<keyword evidence="1" id="KW-0053">Apoptosis</keyword>
<accession>A0A6A6BQY2</accession>
<comment type="function">
    <text evidence="4">Involved in cytoskeletal rearrangements required for phagocytosis of apoptotic cells and cell motility. Acts in association with DOCK1 and CRK. Was initially proposed to be required in complex with DOCK1 to activate Rac Rho small GTPases. May enhance the guanine nucleotide exchange factor (GEF) activity of DOCK1.</text>
</comment>
<sequence length="712" mass="80021">MEDINVAELVERLGSDEDSARKMAVFKLQSLIGDPSFADVFETEGGLPKLRYLAINATGNTLAYSLTSFSRLLDLDKGWNLVDQDLIERVVELVVSQPLVNILRGAMSILVAIVSHPQNRTSTPGMFGFRALKPAVAVYPQFLEMLVSRLSSADHALCANALQLINSLMRDAITNDSESEWHKFIKKLQDLGVIKAVYVLMQSSALQDLAHPLFEFQSLSKVLLSKWRDLKVDPEKTEHRRALKSVHLASNPERPPSSKSGDSSRKHHPEKWRRLGFQTESPAWEFDQTGYLGLMDLTDFVRTHEDGFQKLLLEQSTKPAEQRCPIARASLAVTLILYDHFEVDKTDDGDAMRYAVLEARTNFDRAFRPLILQWSRLHTSGLQAFFRLWKQTGAETEDFEKVEELVRILIEQVLGQAPRIKELGEVEEELAEFEYQRLRNMQMELLELTYEDAWGHHLRQVREELNHEALQFVKEQRIRCLLQGAWFPHTMGYREESGPITKSALAKTVPSSWRYVRLSHNRRYLHYADFHDRLATEPRLDALQDKIDLTTVSSVVSNVSAGTPSTASSASTLRTLPTSTSTRITIYGYAPASASRKNSHETSTTLLSSGAAGGGVSDGSSPAGPKESPLLQLHPQTHTLAAEWLDGLLMLLNQAPITADTGKLVQLVAGYGLKIRLLNVRFEDIRGEEVVLPGREGLDEEYWYDIGGMEGV</sequence>
<evidence type="ECO:0000256" key="3">
    <source>
        <dbReference type="ARBA" id="ARBA00023036"/>
    </source>
</evidence>
<feature type="region of interest" description="Disordered" evidence="5">
    <location>
        <begin position="238"/>
        <end position="270"/>
    </location>
</feature>
<evidence type="ECO:0000256" key="4">
    <source>
        <dbReference type="ARBA" id="ARBA00024863"/>
    </source>
</evidence>
<evidence type="ECO:0000259" key="6">
    <source>
        <dbReference type="PROSITE" id="PS51335"/>
    </source>
</evidence>
<dbReference type="RefSeq" id="XP_033402205.1">
    <property type="nucleotide sequence ID" value="XM_033536360.1"/>
</dbReference>
<evidence type="ECO:0000313" key="7">
    <source>
        <dbReference type="EMBL" id="KAF2146496.1"/>
    </source>
</evidence>
<dbReference type="GO" id="GO:0017124">
    <property type="term" value="F:SH3 domain binding"/>
    <property type="evidence" value="ECO:0007669"/>
    <property type="project" value="UniProtKB-KW"/>
</dbReference>
<dbReference type="PANTHER" id="PTHR12771:SF56">
    <property type="entry name" value="CED-12"/>
    <property type="match status" value="1"/>
</dbReference>
<dbReference type="InterPro" id="IPR006816">
    <property type="entry name" value="ELMO_dom"/>
</dbReference>
<feature type="region of interest" description="Disordered" evidence="5">
    <location>
        <begin position="596"/>
        <end position="627"/>
    </location>
</feature>
<keyword evidence="8" id="KW-1185">Reference proteome</keyword>
<dbReference type="GO" id="GO:0007015">
    <property type="term" value="P:actin filament organization"/>
    <property type="evidence" value="ECO:0007669"/>
    <property type="project" value="TreeGrafter"/>
</dbReference>